<evidence type="ECO:0000256" key="12">
    <source>
        <dbReference type="ARBA" id="ARBA00023136"/>
    </source>
</evidence>
<keyword evidence="9" id="KW-0547">Nucleotide-binding</keyword>
<feature type="transmembrane region" description="Helical" evidence="13">
    <location>
        <begin position="7"/>
        <end position="25"/>
    </location>
</feature>
<keyword evidence="6" id="KW-0328">Glycosyltransferase</keyword>
<evidence type="ECO:0000259" key="14">
    <source>
        <dbReference type="Pfam" id="PF02434"/>
    </source>
</evidence>
<feature type="transmembrane region" description="Helical" evidence="13">
    <location>
        <begin position="326"/>
        <end position="348"/>
    </location>
</feature>
<evidence type="ECO:0000256" key="8">
    <source>
        <dbReference type="ARBA" id="ARBA00022692"/>
    </source>
</evidence>
<keyword evidence="10" id="KW-0735">Signal-anchor</keyword>
<evidence type="ECO:0000313" key="15">
    <source>
        <dbReference type="Proteomes" id="UP000035681"/>
    </source>
</evidence>
<evidence type="ECO:0000256" key="5">
    <source>
        <dbReference type="ARBA" id="ARBA00006462"/>
    </source>
</evidence>
<reference evidence="16" key="1">
    <citation type="submission" date="2024-02" db="UniProtKB">
        <authorList>
            <consortium name="WormBaseParasite"/>
        </authorList>
    </citation>
    <scope>IDENTIFICATION</scope>
</reference>
<dbReference type="PANTHER" id="PTHR23033">
    <property type="entry name" value="BETA1,3-GALACTOSYLTRANSFERASE"/>
    <property type="match status" value="1"/>
</dbReference>
<dbReference type="Pfam" id="PF02118">
    <property type="entry name" value="Srg"/>
    <property type="match status" value="1"/>
</dbReference>
<dbReference type="Proteomes" id="UP000035681">
    <property type="component" value="Unplaced"/>
</dbReference>
<evidence type="ECO:0000256" key="4">
    <source>
        <dbReference type="ARBA" id="ARBA00005692"/>
    </source>
</evidence>
<comment type="pathway">
    <text evidence="3">Protein modification; protein glycosylation.</text>
</comment>
<evidence type="ECO:0000256" key="6">
    <source>
        <dbReference type="ARBA" id="ARBA00022676"/>
    </source>
</evidence>
<keyword evidence="12 13" id="KW-0472">Membrane</keyword>
<comment type="similarity">
    <text evidence="5">Belongs to the glycosyltransferase 31 family. Beta3-Gal-T subfamily.</text>
</comment>
<feature type="transmembrane region" description="Helical" evidence="13">
    <location>
        <begin position="469"/>
        <end position="493"/>
    </location>
</feature>
<evidence type="ECO:0000256" key="3">
    <source>
        <dbReference type="ARBA" id="ARBA00004922"/>
    </source>
</evidence>
<feature type="transmembrane region" description="Helical" evidence="13">
    <location>
        <begin position="293"/>
        <end position="314"/>
    </location>
</feature>
<comment type="similarity">
    <text evidence="4 13">Belongs to the nematode receptor-like protein srg family.</text>
</comment>
<dbReference type="GO" id="GO:0000166">
    <property type="term" value="F:nucleotide binding"/>
    <property type="evidence" value="ECO:0007669"/>
    <property type="project" value="UniProtKB-KW"/>
</dbReference>
<organism evidence="15 16">
    <name type="scientific">Strongyloides stercoralis</name>
    <name type="common">Threadworm</name>
    <dbReference type="NCBI Taxonomy" id="6248"/>
    <lineage>
        <taxon>Eukaryota</taxon>
        <taxon>Metazoa</taxon>
        <taxon>Ecdysozoa</taxon>
        <taxon>Nematoda</taxon>
        <taxon>Chromadorea</taxon>
        <taxon>Rhabditida</taxon>
        <taxon>Tylenchina</taxon>
        <taxon>Panagrolaimomorpha</taxon>
        <taxon>Strongyloidoidea</taxon>
        <taxon>Strongyloididae</taxon>
        <taxon>Strongyloides</taxon>
    </lineage>
</organism>
<keyword evidence="7" id="KW-0808">Transferase</keyword>
<sequence>MLIIKNYFYYTLILLIFIALGFCRLNINKNTNNTYNEVFTKIENVLFKNVSIFCLILTGPQYRKSRVSYQKRTWIKGCNSYIYISSVYDITLPSIALKMKEGKNNLWGKIKFGLKYVFNNYYRKPFDWFLIADDDTYISMTNLRFLLITKNTSLPYHHGYKVRWRHDDGRAVQYVHGGGGDVLSREAFKRFIRYSLNNPKKCNQKGNGAGDFELSYCLTNVGVHVNDGIDFLKRPRFNPSNPLMNLASTYNHKFDKTLYRLSEGRSKHGIRHMPDYPISYHYLPGEMMLSIHYLLNIVNEISYPLYLYIIYHIVKSWKVSEDLKSIFYKATVIEGIIDITCHILEYIFVLRKFFPPFVRWFLKIQPSIWFFMIVVNFKEYMLIVQLYYTAFISFIRWITIYYPVKGYIIIEKYFWFFNGLGLLIGCFVLLQFEVSKHPYKLDYLIMAYSDNQEIGFIGFDVLISFNQPMFLIVSILAAIFTVPALLTNIFSLIKMKKLKKSVTSISNTRSNKTNSQKRMVLYVFIMSLNQFIFMASRVIIFINPKIRGYDQSILMIFYGIRPYIMHLVCLTSPYALLILNKSIRRKILNSLLSLPLLRQLKSKNIFKTTVSKIATKSIFITKRKTSNW</sequence>
<evidence type="ECO:0000256" key="10">
    <source>
        <dbReference type="ARBA" id="ARBA00022968"/>
    </source>
</evidence>
<feature type="transmembrane region" description="Helical" evidence="13">
    <location>
        <begin position="560"/>
        <end position="579"/>
    </location>
</feature>
<feature type="transmembrane region" description="Helical" evidence="13">
    <location>
        <begin position="383"/>
        <end position="402"/>
    </location>
</feature>
<dbReference type="GO" id="GO:0016263">
    <property type="term" value="F:glycoprotein-N-acetylgalactosamine 3-beta-galactosyltransferase activity"/>
    <property type="evidence" value="ECO:0007669"/>
    <property type="project" value="TreeGrafter"/>
</dbReference>
<dbReference type="PANTHER" id="PTHR23033:SF14">
    <property type="entry name" value="GLYCOPROTEIN-N-ACETYLGALACTOSAMINE 3-BETA-GALACTOSYLTRANSFERASE 1-RELATED"/>
    <property type="match status" value="1"/>
</dbReference>
<evidence type="ECO:0000256" key="7">
    <source>
        <dbReference type="ARBA" id="ARBA00022679"/>
    </source>
</evidence>
<protein>
    <recommendedName>
        <fullName evidence="13">Serpentine receptor class gamma</fullName>
    </recommendedName>
</protein>
<accession>A0AAF5DI42</accession>
<dbReference type="GO" id="GO:0007606">
    <property type="term" value="P:sensory perception of chemical stimulus"/>
    <property type="evidence" value="ECO:0007669"/>
    <property type="project" value="UniProtKB-UniRule"/>
</dbReference>
<dbReference type="Pfam" id="PF02434">
    <property type="entry name" value="Fringe"/>
    <property type="match status" value="1"/>
</dbReference>
<evidence type="ECO:0000256" key="2">
    <source>
        <dbReference type="ARBA" id="ARBA00004606"/>
    </source>
</evidence>
<evidence type="ECO:0000256" key="1">
    <source>
        <dbReference type="ARBA" id="ARBA00004141"/>
    </source>
</evidence>
<dbReference type="InterPro" id="IPR003378">
    <property type="entry name" value="Fringe-like_glycosylTrfase"/>
</dbReference>
<feature type="domain" description="Fringe-like glycosyltransferase" evidence="14">
    <location>
        <begin position="51"/>
        <end position="224"/>
    </location>
</feature>
<dbReference type="InterPro" id="IPR026050">
    <property type="entry name" value="C1GALT1/C1GALT1_chp1"/>
</dbReference>
<comment type="subcellular location">
    <subcellularLocation>
        <location evidence="1">Membrane</location>
        <topology evidence="1">Multi-pass membrane protein</topology>
    </subcellularLocation>
    <subcellularLocation>
        <location evidence="2">Membrane</location>
        <topology evidence="2">Single-pass type II membrane protein</topology>
    </subcellularLocation>
</comment>
<evidence type="ECO:0000256" key="11">
    <source>
        <dbReference type="ARBA" id="ARBA00022989"/>
    </source>
</evidence>
<feature type="transmembrane region" description="Helical" evidence="13">
    <location>
        <begin position="519"/>
        <end position="540"/>
    </location>
</feature>
<proteinExistence type="inferred from homology"/>
<comment type="caution">
    <text evidence="13">Lacks conserved residue(s) required for the propagation of feature annotation.</text>
</comment>
<feature type="transmembrane region" description="Helical" evidence="13">
    <location>
        <begin position="360"/>
        <end position="377"/>
    </location>
</feature>
<evidence type="ECO:0000256" key="13">
    <source>
        <dbReference type="RuleBase" id="RU280813"/>
    </source>
</evidence>
<evidence type="ECO:0000256" key="9">
    <source>
        <dbReference type="ARBA" id="ARBA00022741"/>
    </source>
</evidence>
<feature type="transmembrane region" description="Helical" evidence="13">
    <location>
        <begin position="414"/>
        <end position="432"/>
    </location>
</feature>
<dbReference type="GO" id="GO:0004888">
    <property type="term" value="F:transmembrane signaling receptor activity"/>
    <property type="evidence" value="ECO:0007669"/>
    <property type="project" value="InterPro"/>
</dbReference>
<dbReference type="AlphaFoldDB" id="A0AAF5DI42"/>
<name>A0AAF5DI42_STRER</name>
<dbReference type="Gene3D" id="3.90.550.50">
    <property type="match status" value="1"/>
</dbReference>
<evidence type="ECO:0000313" key="16">
    <source>
        <dbReference type="WBParaSite" id="TCONS_00012026.p1"/>
    </source>
</evidence>
<dbReference type="InterPro" id="IPR000609">
    <property type="entry name" value="7TM_GPCR_serpentine_rcpt_Srg"/>
</dbReference>
<keyword evidence="15" id="KW-1185">Reference proteome</keyword>
<dbReference type="GO" id="GO:0016020">
    <property type="term" value="C:membrane"/>
    <property type="evidence" value="ECO:0007669"/>
    <property type="project" value="UniProtKB-SubCell"/>
</dbReference>
<dbReference type="WBParaSite" id="TCONS_00012026.p1">
    <property type="protein sequence ID" value="TCONS_00012026.p1"/>
    <property type="gene ID" value="XLOC_007264"/>
</dbReference>
<keyword evidence="11 13" id="KW-1133">Transmembrane helix</keyword>
<keyword evidence="8 13" id="KW-0812">Transmembrane</keyword>